<dbReference type="InterPro" id="IPR040758">
    <property type="entry name" value="PrmC_N"/>
</dbReference>
<dbReference type="InterPro" id="IPR029063">
    <property type="entry name" value="SAM-dependent_MTases_sf"/>
</dbReference>
<dbReference type="InterPro" id="IPR004556">
    <property type="entry name" value="HemK-like"/>
</dbReference>
<dbReference type="Gene3D" id="1.10.8.10">
    <property type="entry name" value="DNA helicase RuvA subunit, C-terminal domain"/>
    <property type="match status" value="1"/>
</dbReference>
<dbReference type="EMBL" id="JADIMC010000019">
    <property type="protein sequence ID" value="MBO8475627.1"/>
    <property type="molecule type" value="Genomic_DNA"/>
</dbReference>
<evidence type="ECO:0000256" key="1">
    <source>
        <dbReference type="ARBA" id="ARBA00012771"/>
    </source>
</evidence>
<evidence type="ECO:0000259" key="6">
    <source>
        <dbReference type="Pfam" id="PF05175"/>
    </source>
</evidence>
<dbReference type="NCBIfam" id="TIGR00536">
    <property type="entry name" value="hemK_fam"/>
    <property type="match status" value="1"/>
</dbReference>
<dbReference type="GO" id="GO:0102559">
    <property type="term" value="F:peptide chain release factor N(5)-glutamine methyltransferase activity"/>
    <property type="evidence" value="ECO:0007669"/>
    <property type="project" value="UniProtKB-EC"/>
</dbReference>
<gene>
    <name evidence="8" type="primary">prmC</name>
    <name evidence="8" type="ORF">IAB88_01380</name>
</gene>
<keyword evidence="2 8" id="KW-0489">Methyltransferase</keyword>
<dbReference type="GO" id="GO:0032259">
    <property type="term" value="P:methylation"/>
    <property type="evidence" value="ECO:0007669"/>
    <property type="project" value="UniProtKB-KW"/>
</dbReference>
<reference evidence="8" key="2">
    <citation type="journal article" date="2021" name="PeerJ">
        <title>Extensive microbial diversity within the chicken gut microbiome revealed by metagenomics and culture.</title>
        <authorList>
            <person name="Gilroy R."/>
            <person name="Ravi A."/>
            <person name="Getino M."/>
            <person name="Pursley I."/>
            <person name="Horton D.L."/>
            <person name="Alikhan N.F."/>
            <person name="Baker D."/>
            <person name="Gharbi K."/>
            <person name="Hall N."/>
            <person name="Watson M."/>
            <person name="Adriaenssens E.M."/>
            <person name="Foster-Nyarko E."/>
            <person name="Jarju S."/>
            <person name="Secka A."/>
            <person name="Antonio M."/>
            <person name="Oren A."/>
            <person name="Chaudhuri R.R."/>
            <person name="La Ragione R."/>
            <person name="Hildebrand F."/>
            <person name="Pallen M.J."/>
        </authorList>
    </citation>
    <scope>NUCLEOTIDE SEQUENCE</scope>
    <source>
        <strain evidence="8">6919</strain>
    </source>
</reference>
<dbReference type="CDD" id="cd02440">
    <property type="entry name" value="AdoMet_MTases"/>
    <property type="match status" value="1"/>
</dbReference>
<keyword evidence="4" id="KW-0949">S-adenosyl-L-methionine</keyword>
<dbReference type="InterPro" id="IPR019874">
    <property type="entry name" value="RF_methyltr_PrmC"/>
</dbReference>
<dbReference type="PROSITE" id="PS00092">
    <property type="entry name" value="N6_MTASE"/>
    <property type="match status" value="1"/>
</dbReference>
<dbReference type="GO" id="GO:0003676">
    <property type="term" value="F:nucleic acid binding"/>
    <property type="evidence" value="ECO:0007669"/>
    <property type="project" value="InterPro"/>
</dbReference>
<dbReference type="EC" id="2.1.1.297" evidence="1"/>
<comment type="caution">
    <text evidence="8">The sequence shown here is derived from an EMBL/GenBank/DDBJ whole genome shotgun (WGS) entry which is preliminary data.</text>
</comment>
<evidence type="ECO:0000256" key="5">
    <source>
        <dbReference type="ARBA" id="ARBA00048391"/>
    </source>
</evidence>
<dbReference type="PANTHER" id="PTHR18895:SF74">
    <property type="entry name" value="MTRF1L RELEASE FACTOR GLUTAMINE METHYLTRANSFERASE"/>
    <property type="match status" value="1"/>
</dbReference>
<accession>A0A9D9IN99</accession>
<name>A0A9D9IN99_9BACT</name>
<feature type="domain" description="Release factor glutamine methyltransferase N-terminal" evidence="7">
    <location>
        <begin position="33"/>
        <end position="80"/>
    </location>
</feature>
<dbReference type="Pfam" id="PF17827">
    <property type="entry name" value="PrmC_N"/>
    <property type="match status" value="1"/>
</dbReference>
<sequence>MNESQSTTIEQSVRKIRSVLRPMYPDGEVEGFIRIIFRHVLHYEPVDILLRKDTVLPDFIVDKINKVVSELQERRPIQYVFNEARFHGHDFYVDESVLIPRPETEELVDMIVDENRSSDLSVLDAGTGSGCIAVSLALALKFAEITAIDISEAAIGVARMNAERLKAKVGFLCQDMLDMPAVSGKYDIIVSNPPYVAEGEKKEMDGNVLDYEPGAALFVPDDDPLRYYRALSDYGKSALKYGGRLYFEINSRFPDEMKALLEGDGYENVELRRDMQGLWRFVRACKRKE</sequence>
<evidence type="ECO:0000313" key="8">
    <source>
        <dbReference type="EMBL" id="MBO8475627.1"/>
    </source>
</evidence>
<dbReference type="SUPFAM" id="SSF53335">
    <property type="entry name" value="S-adenosyl-L-methionine-dependent methyltransferases"/>
    <property type="match status" value="1"/>
</dbReference>
<evidence type="ECO:0000256" key="4">
    <source>
        <dbReference type="ARBA" id="ARBA00022691"/>
    </source>
</evidence>
<evidence type="ECO:0000259" key="7">
    <source>
        <dbReference type="Pfam" id="PF17827"/>
    </source>
</evidence>
<comment type="catalytic activity">
    <reaction evidence="5">
        <text>L-glutaminyl-[peptide chain release factor] + S-adenosyl-L-methionine = N(5)-methyl-L-glutaminyl-[peptide chain release factor] + S-adenosyl-L-homocysteine + H(+)</text>
        <dbReference type="Rhea" id="RHEA:42896"/>
        <dbReference type="Rhea" id="RHEA-COMP:10271"/>
        <dbReference type="Rhea" id="RHEA-COMP:10272"/>
        <dbReference type="ChEBI" id="CHEBI:15378"/>
        <dbReference type="ChEBI" id="CHEBI:30011"/>
        <dbReference type="ChEBI" id="CHEBI:57856"/>
        <dbReference type="ChEBI" id="CHEBI:59789"/>
        <dbReference type="ChEBI" id="CHEBI:61891"/>
        <dbReference type="EC" id="2.1.1.297"/>
    </reaction>
</comment>
<organism evidence="8 9">
    <name type="scientific">Candidatus Limisoma faecipullorum</name>
    <dbReference type="NCBI Taxonomy" id="2840854"/>
    <lineage>
        <taxon>Bacteria</taxon>
        <taxon>Pseudomonadati</taxon>
        <taxon>Bacteroidota</taxon>
        <taxon>Bacteroidia</taxon>
        <taxon>Bacteroidales</taxon>
        <taxon>Candidatus Limisoma</taxon>
    </lineage>
</organism>
<protein>
    <recommendedName>
        <fullName evidence="1">peptide chain release factor N(5)-glutamine methyltransferase</fullName>
        <ecNumber evidence="1">2.1.1.297</ecNumber>
    </recommendedName>
</protein>
<keyword evidence="3 8" id="KW-0808">Transferase</keyword>
<dbReference type="Pfam" id="PF05175">
    <property type="entry name" value="MTS"/>
    <property type="match status" value="1"/>
</dbReference>
<dbReference type="PANTHER" id="PTHR18895">
    <property type="entry name" value="HEMK METHYLTRANSFERASE"/>
    <property type="match status" value="1"/>
</dbReference>
<feature type="domain" description="Methyltransferase small" evidence="6">
    <location>
        <begin position="118"/>
        <end position="201"/>
    </location>
</feature>
<evidence type="ECO:0000313" key="9">
    <source>
        <dbReference type="Proteomes" id="UP000823598"/>
    </source>
</evidence>
<evidence type="ECO:0000256" key="3">
    <source>
        <dbReference type="ARBA" id="ARBA00022679"/>
    </source>
</evidence>
<dbReference type="InterPro" id="IPR002052">
    <property type="entry name" value="DNA_methylase_N6_adenine_CS"/>
</dbReference>
<dbReference type="AlphaFoldDB" id="A0A9D9IN99"/>
<evidence type="ECO:0000256" key="2">
    <source>
        <dbReference type="ARBA" id="ARBA00022603"/>
    </source>
</evidence>
<dbReference type="Proteomes" id="UP000823598">
    <property type="component" value="Unassembled WGS sequence"/>
</dbReference>
<reference evidence="8" key="1">
    <citation type="submission" date="2020-10" db="EMBL/GenBank/DDBJ databases">
        <authorList>
            <person name="Gilroy R."/>
        </authorList>
    </citation>
    <scope>NUCLEOTIDE SEQUENCE</scope>
    <source>
        <strain evidence="8">6919</strain>
    </source>
</reference>
<dbReference type="InterPro" id="IPR050320">
    <property type="entry name" value="N5-glutamine_MTase"/>
</dbReference>
<dbReference type="InterPro" id="IPR007848">
    <property type="entry name" value="Small_mtfrase_dom"/>
</dbReference>
<dbReference type="Gene3D" id="3.40.50.150">
    <property type="entry name" value="Vaccinia Virus protein VP39"/>
    <property type="match status" value="1"/>
</dbReference>
<dbReference type="NCBIfam" id="TIGR03534">
    <property type="entry name" value="RF_mod_PrmC"/>
    <property type="match status" value="1"/>
</dbReference>
<proteinExistence type="predicted"/>